<reference evidence="1" key="1">
    <citation type="submission" date="2023-03" db="EMBL/GenBank/DDBJ databases">
        <title>Edaphobacter sp.</title>
        <authorList>
            <person name="Huber K.J."/>
            <person name="Papendorf J."/>
            <person name="Pilke C."/>
            <person name="Bunk B."/>
            <person name="Sproeer C."/>
            <person name="Pester M."/>
        </authorList>
    </citation>
    <scope>NUCLEOTIDE SEQUENCE</scope>
    <source>
        <strain evidence="1">DSM 109919</strain>
    </source>
</reference>
<proteinExistence type="predicted"/>
<dbReference type="KEGG" id="epl:P4G45_16740"/>
<gene>
    <name evidence="1" type="ORF">P4G45_16740</name>
</gene>
<organism evidence="1">
    <name type="scientific">Edaphobacter paludis</name>
    <dbReference type="NCBI Taxonomy" id="3035702"/>
    <lineage>
        <taxon>Bacteria</taxon>
        <taxon>Pseudomonadati</taxon>
        <taxon>Acidobacteriota</taxon>
        <taxon>Terriglobia</taxon>
        <taxon>Terriglobales</taxon>
        <taxon>Acidobacteriaceae</taxon>
        <taxon>Edaphobacter</taxon>
    </lineage>
</organism>
<dbReference type="AlphaFoldDB" id="A0AAU7CYC3"/>
<name>A0AAU7CYC3_9BACT</name>
<evidence type="ECO:0000313" key="1">
    <source>
        <dbReference type="EMBL" id="XBH10107.1"/>
    </source>
</evidence>
<dbReference type="RefSeq" id="WP_348267613.1">
    <property type="nucleotide sequence ID" value="NZ_CP121194.1"/>
</dbReference>
<accession>A0AAU7CYC3</accession>
<dbReference type="EMBL" id="CP121194">
    <property type="protein sequence ID" value="XBH10107.1"/>
    <property type="molecule type" value="Genomic_DNA"/>
</dbReference>
<sequence length="69" mass="7550">MLAFAETTEVLLTHPLVPTGAIPTAHDPDGIESGAEIRRRRWTCLRAHAFIWSIRDTSGLGCCDGSKRS</sequence>
<protein>
    <submittedName>
        <fullName evidence="1">Uncharacterized protein</fullName>
    </submittedName>
</protein>